<organism evidence="2 3">
    <name type="scientific">Steinernema carpocapsae</name>
    <name type="common">Entomopathogenic nematode</name>
    <dbReference type="NCBI Taxonomy" id="34508"/>
    <lineage>
        <taxon>Eukaryota</taxon>
        <taxon>Metazoa</taxon>
        <taxon>Ecdysozoa</taxon>
        <taxon>Nematoda</taxon>
        <taxon>Chromadorea</taxon>
        <taxon>Rhabditida</taxon>
        <taxon>Tylenchina</taxon>
        <taxon>Panagrolaimomorpha</taxon>
        <taxon>Strongyloidoidea</taxon>
        <taxon>Steinernematidae</taxon>
        <taxon>Steinernema</taxon>
    </lineage>
</organism>
<dbReference type="Proteomes" id="UP000298663">
    <property type="component" value="Unassembled WGS sequence"/>
</dbReference>
<dbReference type="EMBL" id="AZBU02000002">
    <property type="protein sequence ID" value="TKR93950.1"/>
    <property type="molecule type" value="Genomic_DNA"/>
</dbReference>
<evidence type="ECO:0000313" key="2">
    <source>
        <dbReference type="EMBL" id="TKR93950.1"/>
    </source>
</evidence>
<evidence type="ECO:0000256" key="1">
    <source>
        <dbReference type="SAM" id="MobiDB-lite"/>
    </source>
</evidence>
<feature type="region of interest" description="Disordered" evidence="1">
    <location>
        <begin position="60"/>
        <end position="87"/>
    </location>
</feature>
<gene>
    <name evidence="2" type="ORF">L596_008309</name>
</gene>
<accession>A0A4U5PCC7</accession>
<reference evidence="2 3" key="2">
    <citation type="journal article" date="2019" name="G3 (Bethesda)">
        <title>Hybrid Assembly of the Genome of the Entomopathogenic Nematode Steinernema carpocapsae Identifies the X-Chromosome.</title>
        <authorList>
            <person name="Serra L."/>
            <person name="Macchietto M."/>
            <person name="Macias-Munoz A."/>
            <person name="McGill C.J."/>
            <person name="Rodriguez I.M."/>
            <person name="Rodriguez B."/>
            <person name="Murad R."/>
            <person name="Mortazavi A."/>
        </authorList>
    </citation>
    <scope>NUCLEOTIDE SEQUENCE [LARGE SCALE GENOMIC DNA]</scope>
    <source>
        <strain evidence="2 3">ALL</strain>
    </source>
</reference>
<dbReference type="AlphaFoldDB" id="A0A4U5PCC7"/>
<comment type="caution">
    <text evidence="2">The sequence shown here is derived from an EMBL/GenBank/DDBJ whole genome shotgun (WGS) entry which is preliminary data.</text>
</comment>
<proteinExistence type="predicted"/>
<name>A0A4U5PCC7_STECR</name>
<protein>
    <submittedName>
        <fullName evidence="2">Uncharacterized protein</fullName>
    </submittedName>
</protein>
<sequence length="155" mass="17029">MIFPISGASPFIFELFTENTNHKPVQNRSKRAELNISDVILGGRIDVDWEFAEKIHADPNEARGARVRRRDSRRAAAGGDSSTFHASIFSPDDERLRLDSLIAGDLTVRRSCAVRPRRDVSVDGGGGHPDSVADSAEAARIRIPPLRSAPPPRHL</sequence>
<evidence type="ECO:0000313" key="3">
    <source>
        <dbReference type="Proteomes" id="UP000298663"/>
    </source>
</evidence>
<keyword evidence="3" id="KW-1185">Reference proteome</keyword>
<reference evidence="2 3" key="1">
    <citation type="journal article" date="2015" name="Genome Biol.">
        <title>Comparative genomics of Steinernema reveals deeply conserved gene regulatory networks.</title>
        <authorList>
            <person name="Dillman A.R."/>
            <person name="Macchietto M."/>
            <person name="Porter C.F."/>
            <person name="Rogers A."/>
            <person name="Williams B."/>
            <person name="Antoshechkin I."/>
            <person name="Lee M.M."/>
            <person name="Goodwin Z."/>
            <person name="Lu X."/>
            <person name="Lewis E.E."/>
            <person name="Goodrich-Blair H."/>
            <person name="Stock S.P."/>
            <person name="Adams B.J."/>
            <person name="Sternberg P.W."/>
            <person name="Mortazavi A."/>
        </authorList>
    </citation>
    <scope>NUCLEOTIDE SEQUENCE [LARGE SCALE GENOMIC DNA]</scope>
    <source>
        <strain evidence="2 3">ALL</strain>
    </source>
</reference>
<feature type="region of interest" description="Disordered" evidence="1">
    <location>
        <begin position="118"/>
        <end position="155"/>
    </location>
</feature>